<dbReference type="InterPro" id="IPR001753">
    <property type="entry name" value="Enoyl-CoA_hydra/iso"/>
</dbReference>
<dbReference type="Gene3D" id="3.90.226.10">
    <property type="entry name" value="2-enoyl-CoA Hydratase, Chain A, domain 1"/>
    <property type="match status" value="1"/>
</dbReference>
<dbReference type="InterPro" id="IPR029045">
    <property type="entry name" value="ClpP/crotonase-like_dom_sf"/>
</dbReference>
<comment type="caution">
    <text evidence="1">The sequence shown here is derived from an EMBL/GenBank/DDBJ whole genome shotgun (WGS) entry which is preliminary data.</text>
</comment>
<dbReference type="AlphaFoldDB" id="A0A6P0HLZ4"/>
<dbReference type="SUPFAM" id="SSF52096">
    <property type="entry name" value="ClpP/crotonase"/>
    <property type="match status" value="1"/>
</dbReference>
<reference evidence="1 2" key="1">
    <citation type="journal article" date="2014" name="Int. J. Syst. Evol. Microbiol.">
        <title>Nocardioides zeae sp. nov., isolated from the stem of Zea mays.</title>
        <authorList>
            <person name="Glaeser S.P."/>
            <person name="McInroy J.A."/>
            <person name="Busse H.J."/>
            <person name="Kampfer P."/>
        </authorList>
    </citation>
    <scope>NUCLEOTIDE SEQUENCE [LARGE SCALE GENOMIC DNA]</scope>
    <source>
        <strain evidence="1 2">JCM 30728</strain>
    </source>
</reference>
<dbReference type="EMBL" id="JAAGXA010000011">
    <property type="protein sequence ID" value="NEN79739.1"/>
    <property type="molecule type" value="Genomic_DNA"/>
</dbReference>
<dbReference type="Proteomes" id="UP000468687">
    <property type="component" value="Unassembled WGS sequence"/>
</dbReference>
<dbReference type="GO" id="GO:0016853">
    <property type="term" value="F:isomerase activity"/>
    <property type="evidence" value="ECO:0007669"/>
    <property type="project" value="UniProtKB-KW"/>
</dbReference>
<accession>A0A6P0HLZ4</accession>
<dbReference type="PANTHER" id="PTHR11941">
    <property type="entry name" value="ENOYL-COA HYDRATASE-RELATED"/>
    <property type="match status" value="1"/>
</dbReference>
<dbReference type="RefSeq" id="WP_163773279.1">
    <property type="nucleotide sequence ID" value="NZ_JAAGXA010000011.1"/>
</dbReference>
<keyword evidence="2" id="KW-1185">Reference proteome</keyword>
<keyword evidence="1" id="KW-0413">Isomerase</keyword>
<dbReference type="CDD" id="cd06558">
    <property type="entry name" value="crotonase-like"/>
    <property type="match status" value="1"/>
</dbReference>
<evidence type="ECO:0000313" key="1">
    <source>
        <dbReference type="EMBL" id="NEN79739.1"/>
    </source>
</evidence>
<name>A0A6P0HLZ4_9ACTN</name>
<sequence length="272" mass="29707">MTSTRDENPATSSDAADVLLVDEPSPGVRRLTLNRPERLNALTRGLANRLIEELERVQADDSVRVVLLAANGPSFCAGADFDEHFQEDGFDIGRTDLWERIETLRVPVIAAVQGWVMTGGFLLTYCCDILVAASDTKFRDTHAALGLIPTGGESQRMPRRLGPFVARDLMLTSRALTAEDAHRIGFVSQVVPVEELEAAALAVAEQVVANSPRVVAILKQLINLGTQADLGVGRRLELLHNDFGTANNSDDADRRARIQAVRDRSRSARDRA</sequence>
<protein>
    <submittedName>
        <fullName evidence="1">Enoyl-CoA hydratase/isomerase family protein</fullName>
    </submittedName>
</protein>
<proteinExistence type="predicted"/>
<gene>
    <name evidence="1" type="ORF">G3T38_15810</name>
</gene>
<dbReference type="PANTHER" id="PTHR11941:SF54">
    <property type="entry name" value="ENOYL-COA HYDRATASE, MITOCHONDRIAL"/>
    <property type="match status" value="1"/>
</dbReference>
<organism evidence="1 2">
    <name type="scientific">Nocardioides zeae</name>
    <dbReference type="NCBI Taxonomy" id="1457234"/>
    <lineage>
        <taxon>Bacteria</taxon>
        <taxon>Bacillati</taxon>
        <taxon>Actinomycetota</taxon>
        <taxon>Actinomycetes</taxon>
        <taxon>Propionibacteriales</taxon>
        <taxon>Nocardioidaceae</taxon>
        <taxon>Nocardioides</taxon>
    </lineage>
</organism>
<dbReference type="Pfam" id="PF00378">
    <property type="entry name" value="ECH_1"/>
    <property type="match status" value="1"/>
</dbReference>
<evidence type="ECO:0000313" key="2">
    <source>
        <dbReference type="Proteomes" id="UP000468687"/>
    </source>
</evidence>
<dbReference type="GO" id="GO:0006635">
    <property type="term" value="P:fatty acid beta-oxidation"/>
    <property type="evidence" value="ECO:0007669"/>
    <property type="project" value="TreeGrafter"/>
</dbReference>